<dbReference type="Gene3D" id="3.30.479.30">
    <property type="entry name" value="Band 7 domain"/>
    <property type="match status" value="1"/>
</dbReference>
<dbReference type="GeneID" id="113444543"/>
<sequence>MAQSLKDFAGRLPAGPRGMSTALKLLLGAGAAAYGIRESVFTVEGGQRAIFFNRIGGVQQDIVLSEGLHFRIPWFQYPIIYDIRARPRKISSPTGSKDLQMVNISLRVLSRPNAVELPSLYQRLGLDYEERVLPSIVNEVLKSVVAKFNASQLITQRAQVSLLIRRELTERAKDFSLILDDVAITELSFSREYTAAVEAKQVAQQEAQRAQFLVEKAKQEQRQKIVQAEGEATAAKMIGEALSKNPGYIKLRKIRAAQNISKTIATSQNRVYLTADNLVLNLQDEGFTR</sequence>
<dbReference type="FunFam" id="3.30.479.30:FF:000001">
    <property type="entry name" value="Prohibitin 2"/>
    <property type="match status" value="1"/>
</dbReference>
<dbReference type="GO" id="GO:0140374">
    <property type="term" value="P:antiviral innate immune response"/>
    <property type="evidence" value="ECO:0007669"/>
    <property type="project" value="Ensembl"/>
</dbReference>
<dbReference type="GO" id="GO:0007005">
    <property type="term" value="P:mitochondrion organization"/>
    <property type="evidence" value="ECO:0007669"/>
    <property type="project" value="Ensembl"/>
</dbReference>
<dbReference type="GO" id="GO:0016477">
    <property type="term" value="P:cell migration"/>
    <property type="evidence" value="ECO:0007669"/>
    <property type="project" value="Ensembl"/>
</dbReference>
<dbReference type="GO" id="GO:0045892">
    <property type="term" value="P:negative regulation of DNA-templated transcription"/>
    <property type="evidence" value="ECO:0007669"/>
    <property type="project" value="Ensembl"/>
</dbReference>
<dbReference type="InterPro" id="IPR000163">
    <property type="entry name" value="Prohibitin"/>
</dbReference>
<dbReference type="GO" id="GO:0002639">
    <property type="term" value="P:positive regulation of immunoglobulin production"/>
    <property type="evidence" value="ECO:0007669"/>
    <property type="project" value="Ensembl"/>
</dbReference>
<feature type="domain" description="Band 7" evidence="8">
    <location>
        <begin position="39"/>
        <end position="201"/>
    </location>
</feature>
<protein>
    <recommendedName>
        <fullName evidence="7">Prohibitin</fullName>
    </recommendedName>
</protein>
<dbReference type="GO" id="GO:0030520">
    <property type="term" value="P:estrogen receptor signaling pathway"/>
    <property type="evidence" value="ECO:0007669"/>
    <property type="project" value="Ensembl"/>
</dbReference>
<dbReference type="Pfam" id="PF01145">
    <property type="entry name" value="Band_7"/>
    <property type="match status" value="1"/>
</dbReference>
<dbReference type="SUPFAM" id="SSF117892">
    <property type="entry name" value="Band 7/SPFH domain"/>
    <property type="match status" value="1"/>
</dbReference>
<dbReference type="PANTHER" id="PTHR23222">
    <property type="entry name" value="PROHIBITIN"/>
    <property type="match status" value="1"/>
</dbReference>
<dbReference type="GO" id="GO:0050821">
    <property type="term" value="P:protein stabilization"/>
    <property type="evidence" value="ECO:0007669"/>
    <property type="project" value="Ensembl"/>
</dbReference>
<dbReference type="PRINTS" id="PR00679">
    <property type="entry name" value="PROHIBITIN"/>
</dbReference>
<dbReference type="GO" id="GO:0033147">
    <property type="term" value="P:negative regulation of intracellular estrogen receptor signaling pathway"/>
    <property type="evidence" value="ECO:0007669"/>
    <property type="project" value="Ensembl"/>
</dbReference>
<comment type="subcellular location">
    <subcellularLocation>
        <location evidence="1 7">Mitochondrion inner membrane</location>
    </subcellularLocation>
</comment>
<dbReference type="GO" id="GO:0033218">
    <property type="term" value="F:amide binding"/>
    <property type="evidence" value="ECO:0007669"/>
    <property type="project" value="Ensembl"/>
</dbReference>
<keyword evidence="5" id="KW-0472">Membrane</keyword>
<dbReference type="GO" id="GO:0042113">
    <property type="term" value="P:B cell activation"/>
    <property type="evidence" value="ECO:0007669"/>
    <property type="project" value="Ensembl"/>
</dbReference>
<evidence type="ECO:0000259" key="8">
    <source>
        <dbReference type="SMART" id="SM00244"/>
    </source>
</evidence>
<evidence type="ECO:0000256" key="4">
    <source>
        <dbReference type="ARBA" id="ARBA00023128"/>
    </source>
</evidence>
<dbReference type="RefSeq" id="XP_026569141.1">
    <property type="nucleotide sequence ID" value="XM_026713356.1"/>
</dbReference>
<dbReference type="PANTHER" id="PTHR23222:SF1">
    <property type="entry name" value="PROHIBITIN-2"/>
    <property type="match status" value="1"/>
</dbReference>
<keyword evidence="3 7" id="KW-0999">Mitochondrion inner membrane</keyword>
<evidence type="ECO:0000313" key="10">
    <source>
        <dbReference type="Proteomes" id="UP000472273"/>
    </source>
</evidence>
<dbReference type="GO" id="GO:0043066">
    <property type="term" value="P:negative regulation of apoptotic process"/>
    <property type="evidence" value="ECO:0007669"/>
    <property type="project" value="Ensembl"/>
</dbReference>
<reference evidence="9" key="1">
    <citation type="submission" date="2025-08" db="UniProtKB">
        <authorList>
            <consortium name="Ensembl"/>
        </authorList>
    </citation>
    <scope>IDENTIFICATION</scope>
</reference>
<reference evidence="9" key="2">
    <citation type="submission" date="2025-09" db="UniProtKB">
        <authorList>
            <consortium name="Ensembl"/>
        </authorList>
    </citation>
    <scope>IDENTIFICATION</scope>
</reference>
<organism evidence="9 10">
    <name type="scientific">Pseudonaja textilis</name>
    <name type="common">Eastern brown snake</name>
    <dbReference type="NCBI Taxonomy" id="8673"/>
    <lineage>
        <taxon>Eukaryota</taxon>
        <taxon>Metazoa</taxon>
        <taxon>Chordata</taxon>
        <taxon>Craniata</taxon>
        <taxon>Vertebrata</taxon>
        <taxon>Euteleostomi</taxon>
        <taxon>Lepidosauria</taxon>
        <taxon>Squamata</taxon>
        <taxon>Bifurcata</taxon>
        <taxon>Unidentata</taxon>
        <taxon>Episquamata</taxon>
        <taxon>Toxicofera</taxon>
        <taxon>Serpentes</taxon>
        <taxon>Colubroidea</taxon>
        <taxon>Elapidae</taxon>
        <taxon>Hydrophiinae</taxon>
        <taxon>Pseudonaja</taxon>
    </lineage>
</organism>
<dbReference type="GO" id="GO:0039529">
    <property type="term" value="P:RIG-I signaling pathway"/>
    <property type="evidence" value="ECO:0007669"/>
    <property type="project" value="Ensembl"/>
</dbReference>
<dbReference type="GO" id="GO:0005741">
    <property type="term" value="C:mitochondrial outer membrane"/>
    <property type="evidence" value="ECO:0007669"/>
    <property type="project" value="Ensembl"/>
</dbReference>
<dbReference type="GO" id="GO:1900208">
    <property type="term" value="P:regulation of cardiolipin metabolic process"/>
    <property type="evidence" value="ECO:0007669"/>
    <property type="project" value="Ensembl"/>
</dbReference>
<dbReference type="InterPro" id="IPR001107">
    <property type="entry name" value="Band_7"/>
</dbReference>
<dbReference type="Proteomes" id="UP000472273">
    <property type="component" value="Unplaced"/>
</dbReference>
<evidence type="ECO:0000256" key="5">
    <source>
        <dbReference type="ARBA" id="ARBA00023136"/>
    </source>
</evidence>
<dbReference type="AlphaFoldDB" id="A0A670ZFQ4"/>
<dbReference type="GO" id="GO:0016363">
    <property type="term" value="C:nuclear matrix"/>
    <property type="evidence" value="ECO:0007669"/>
    <property type="project" value="Ensembl"/>
</dbReference>
<dbReference type="InterPro" id="IPR036013">
    <property type="entry name" value="Band_7/SPFH_dom_sf"/>
</dbReference>
<dbReference type="CTD" id="11331"/>
<evidence type="ECO:0000256" key="3">
    <source>
        <dbReference type="ARBA" id="ARBA00022792"/>
    </source>
</evidence>
<dbReference type="GO" id="GO:0070374">
    <property type="term" value="P:positive regulation of ERK1 and ERK2 cascade"/>
    <property type="evidence" value="ECO:0007669"/>
    <property type="project" value="Ensembl"/>
</dbReference>
<dbReference type="SMART" id="SM00244">
    <property type="entry name" value="PHB"/>
    <property type="match status" value="1"/>
</dbReference>
<gene>
    <name evidence="9" type="primary">PHB2</name>
</gene>
<dbReference type="GO" id="GO:1901224">
    <property type="term" value="P:positive regulation of non-canonical NF-kappaB signal transduction"/>
    <property type="evidence" value="ECO:0007669"/>
    <property type="project" value="Ensembl"/>
</dbReference>
<dbReference type="GO" id="GO:0046625">
    <property type="term" value="F:sphingolipid binding"/>
    <property type="evidence" value="ECO:0007669"/>
    <property type="project" value="Ensembl"/>
</dbReference>
<dbReference type="GO" id="GO:0046982">
    <property type="term" value="F:protein heterodimerization activity"/>
    <property type="evidence" value="ECO:0007669"/>
    <property type="project" value="Ensembl"/>
</dbReference>
<proteinExistence type="inferred from homology"/>
<keyword evidence="4" id="KW-0496">Mitochondrion</keyword>
<dbReference type="CDD" id="cd03401">
    <property type="entry name" value="SPFH_prohibitin"/>
    <property type="match status" value="1"/>
</dbReference>
<dbReference type="GO" id="GO:0009986">
    <property type="term" value="C:cell surface"/>
    <property type="evidence" value="ECO:0007669"/>
    <property type="project" value="Ensembl"/>
</dbReference>
<dbReference type="GeneTree" id="ENSGT00950000183070"/>
<evidence type="ECO:0000256" key="6">
    <source>
        <dbReference type="ARBA" id="ARBA00037479"/>
    </source>
</evidence>
<dbReference type="Ensembl" id="ENSPTXT00000021480.1">
    <property type="protein sequence ID" value="ENSPTXP00000020841.1"/>
    <property type="gene ID" value="ENSPTXG00000014420.1"/>
</dbReference>
<dbReference type="GO" id="GO:0042803">
    <property type="term" value="F:protein homodimerization activity"/>
    <property type="evidence" value="ECO:0007669"/>
    <property type="project" value="Ensembl"/>
</dbReference>
<keyword evidence="10" id="KW-1185">Reference proteome</keyword>
<dbReference type="OMA" id="NEGTHFQ"/>
<dbReference type="GO" id="GO:0007062">
    <property type="term" value="P:sister chromatid cohesion"/>
    <property type="evidence" value="ECO:0007669"/>
    <property type="project" value="Ensembl"/>
</dbReference>
<evidence type="ECO:0000256" key="1">
    <source>
        <dbReference type="ARBA" id="ARBA00004273"/>
    </source>
</evidence>
<dbReference type="GO" id="GO:0006606">
    <property type="term" value="P:protein import into nucleus"/>
    <property type="evidence" value="ECO:0007669"/>
    <property type="project" value="Ensembl"/>
</dbReference>
<comment type="function">
    <text evidence="6">Protein with pleiotropic attributes mediated in a cell-compartment- and tissue-specific manner, which include the plasma membrane-associated cell signaling functions, mitochondrial chaperone, and transcriptional co-regulator of transcription factors and sex steroid hormones in the nucleus.</text>
</comment>
<dbReference type="GO" id="GO:0035632">
    <property type="term" value="C:mitochondrial prohibitin complex"/>
    <property type="evidence" value="ECO:0007669"/>
    <property type="project" value="Ensembl"/>
</dbReference>
<comment type="similarity">
    <text evidence="2 7">Belongs to the prohibitin family.</text>
</comment>
<name>A0A670ZFQ4_PSETE</name>
<evidence type="ECO:0000256" key="2">
    <source>
        <dbReference type="ARBA" id="ARBA00009658"/>
    </source>
</evidence>
<evidence type="ECO:0000313" key="9">
    <source>
        <dbReference type="Ensembl" id="ENSPTXP00000020841.1"/>
    </source>
</evidence>
<dbReference type="GO" id="GO:0005886">
    <property type="term" value="C:plasma membrane"/>
    <property type="evidence" value="ECO:0007669"/>
    <property type="project" value="Ensembl"/>
</dbReference>
<evidence type="ECO:0000256" key="7">
    <source>
        <dbReference type="RuleBase" id="RU366048"/>
    </source>
</evidence>
<accession>A0A670ZFQ4</accession>
<dbReference type="GO" id="GO:0000423">
    <property type="term" value="P:mitophagy"/>
    <property type="evidence" value="ECO:0007669"/>
    <property type="project" value="Ensembl"/>
</dbReference>